<evidence type="ECO:0000313" key="2">
    <source>
        <dbReference type="Proteomes" id="UP001485043"/>
    </source>
</evidence>
<organism evidence="1 2">
    <name type="scientific">Apatococcus fuscideae</name>
    <dbReference type="NCBI Taxonomy" id="2026836"/>
    <lineage>
        <taxon>Eukaryota</taxon>
        <taxon>Viridiplantae</taxon>
        <taxon>Chlorophyta</taxon>
        <taxon>core chlorophytes</taxon>
        <taxon>Trebouxiophyceae</taxon>
        <taxon>Chlorellales</taxon>
        <taxon>Chlorellaceae</taxon>
        <taxon>Apatococcus</taxon>
    </lineage>
</organism>
<dbReference type="Proteomes" id="UP001485043">
    <property type="component" value="Unassembled WGS sequence"/>
</dbReference>
<proteinExistence type="predicted"/>
<name>A0AAW1T3N4_9CHLO</name>
<accession>A0AAW1T3N4</accession>
<comment type="caution">
    <text evidence="1">The sequence shown here is derived from an EMBL/GenBank/DDBJ whole genome shotgun (WGS) entry which is preliminary data.</text>
</comment>
<evidence type="ECO:0000313" key="1">
    <source>
        <dbReference type="EMBL" id="KAK9863631.1"/>
    </source>
</evidence>
<gene>
    <name evidence="1" type="ORF">WJX84_009041</name>
</gene>
<keyword evidence="2" id="KW-1185">Reference proteome</keyword>
<protein>
    <submittedName>
        <fullName evidence="1">Uncharacterized protein</fullName>
    </submittedName>
</protein>
<dbReference type="AlphaFoldDB" id="A0AAW1T3N4"/>
<dbReference type="EMBL" id="JALJOV010000448">
    <property type="protein sequence ID" value="KAK9863631.1"/>
    <property type="molecule type" value="Genomic_DNA"/>
</dbReference>
<reference evidence="1 2" key="1">
    <citation type="journal article" date="2024" name="Nat. Commun.">
        <title>Phylogenomics reveals the evolutionary origins of lichenization in chlorophyte algae.</title>
        <authorList>
            <person name="Puginier C."/>
            <person name="Libourel C."/>
            <person name="Otte J."/>
            <person name="Skaloud P."/>
            <person name="Haon M."/>
            <person name="Grisel S."/>
            <person name="Petersen M."/>
            <person name="Berrin J.G."/>
            <person name="Delaux P.M."/>
            <person name="Dal Grande F."/>
            <person name="Keller J."/>
        </authorList>
    </citation>
    <scope>NUCLEOTIDE SEQUENCE [LARGE SCALE GENOMIC DNA]</scope>
    <source>
        <strain evidence="1 2">SAG 2523</strain>
    </source>
</reference>
<sequence>MQSVWEEQLSAVRAHLLVVRGGSCPRLSLEEARRMTIVASTAASTQIAEHPRALLVAEGDRRPETLGIRPLPEYNSLEEAMKALGSRSIPTRQAVEEELAKVSDPKGDPSWFDDYLAEHQTALAKDPADYFAFIG</sequence>